<keyword evidence="2" id="KW-1185">Reference proteome</keyword>
<reference evidence="1 2" key="1">
    <citation type="journal article" date="2016" name="Genome Biol. Evol.">
        <title>Gene Family Evolution Reflects Adaptation to Soil Environmental Stressors in the Genome of the Collembolan Orchesella cincta.</title>
        <authorList>
            <person name="Faddeeva-Vakhrusheva A."/>
            <person name="Derks M.F."/>
            <person name="Anvar S.Y."/>
            <person name="Agamennone V."/>
            <person name="Suring W."/>
            <person name="Smit S."/>
            <person name="van Straalen N.M."/>
            <person name="Roelofs D."/>
        </authorList>
    </citation>
    <scope>NUCLEOTIDE SEQUENCE [LARGE SCALE GENOMIC DNA]</scope>
    <source>
        <tissue evidence="1">Mixed pool</tissue>
    </source>
</reference>
<name>A0A1D2N8A9_ORCCI</name>
<protein>
    <submittedName>
        <fullName evidence="1">Synaptosomal-associated protein 25</fullName>
    </submittedName>
</protein>
<dbReference type="GO" id="GO:0005484">
    <property type="term" value="F:SNAP receptor activity"/>
    <property type="evidence" value="ECO:0007669"/>
    <property type="project" value="TreeGrafter"/>
</dbReference>
<dbReference type="GO" id="GO:0098793">
    <property type="term" value="C:presynapse"/>
    <property type="evidence" value="ECO:0007669"/>
    <property type="project" value="GOC"/>
</dbReference>
<dbReference type="OMA" id="HISFNCY"/>
<evidence type="ECO:0000313" key="2">
    <source>
        <dbReference type="Proteomes" id="UP000094527"/>
    </source>
</evidence>
<dbReference type="Proteomes" id="UP000094527">
    <property type="component" value="Unassembled WGS sequence"/>
</dbReference>
<dbReference type="GO" id="GO:0005886">
    <property type="term" value="C:plasma membrane"/>
    <property type="evidence" value="ECO:0007669"/>
    <property type="project" value="TreeGrafter"/>
</dbReference>
<dbReference type="EMBL" id="LJIJ01000160">
    <property type="protein sequence ID" value="ODN01315.1"/>
    <property type="molecule type" value="Genomic_DNA"/>
</dbReference>
<dbReference type="Gene3D" id="1.20.5.110">
    <property type="match status" value="1"/>
</dbReference>
<dbReference type="STRING" id="48709.A0A1D2N8A9"/>
<evidence type="ECO:0000313" key="1">
    <source>
        <dbReference type="EMBL" id="ODN01315.1"/>
    </source>
</evidence>
<accession>A0A1D2N8A9</accession>
<dbReference type="GO" id="GO:0016082">
    <property type="term" value="P:synaptic vesicle priming"/>
    <property type="evidence" value="ECO:0007669"/>
    <property type="project" value="TreeGrafter"/>
</dbReference>
<gene>
    <name evidence="1" type="ORF">Ocin01_05360</name>
</gene>
<dbReference type="GO" id="GO:0019905">
    <property type="term" value="F:syntaxin binding"/>
    <property type="evidence" value="ECO:0007669"/>
    <property type="project" value="TreeGrafter"/>
</dbReference>
<proteinExistence type="predicted"/>
<dbReference type="PANTHER" id="PTHR19305:SF14">
    <property type="entry name" value="SYNAPTOSOMAL-ASSOCIATED PROTEIN-RELATED"/>
    <property type="match status" value="1"/>
</dbReference>
<dbReference type="GO" id="GO:0031201">
    <property type="term" value="C:SNARE complex"/>
    <property type="evidence" value="ECO:0007669"/>
    <property type="project" value="TreeGrafter"/>
</dbReference>
<dbReference type="AlphaFoldDB" id="A0A1D2N8A9"/>
<comment type="caution">
    <text evidence="1">The sequence shown here is derived from an EMBL/GenBank/DDBJ whole genome shotgun (WGS) entry which is preliminary data.</text>
</comment>
<dbReference type="OrthoDB" id="19261at2759"/>
<dbReference type="GO" id="GO:0031629">
    <property type="term" value="P:synaptic vesicle fusion to presynaptic active zone membrane"/>
    <property type="evidence" value="ECO:0007669"/>
    <property type="project" value="TreeGrafter"/>
</dbReference>
<dbReference type="SUPFAM" id="SSF58038">
    <property type="entry name" value="SNARE fusion complex"/>
    <property type="match status" value="1"/>
</dbReference>
<dbReference type="PANTHER" id="PTHR19305">
    <property type="entry name" value="SYNAPTOSOMAL ASSOCIATED PROTEIN"/>
    <property type="match status" value="1"/>
</dbReference>
<sequence length="63" mass="7006">MHRKGKMPAPQGDPRDELQEIQLQTNNVVDGSLESTRRMLQLCEESKEAGIRSLVALDDQGGQ</sequence>
<organism evidence="1 2">
    <name type="scientific">Orchesella cincta</name>
    <name type="common">Springtail</name>
    <name type="synonym">Podura cincta</name>
    <dbReference type="NCBI Taxonomy" id="48709"/>
    <lineage>
        <taxon>Eukaryota</taxon>
        <taxon>Metazoa</taxon>
        <taxon>Ecdysozoa</taxon>
        <taxon>Arthropoda</taxon>
        <taxon>Hexapoda</taxon>
        <taxon>Collembola</taxon>
        <taxon>Entomobryomorpha</taxon>
        <taxon>Entomobryoidea</taxon>
        <taxon>Orchesellidae</taxon>
        <taxon>Orchesellinae</taxon>
        <taxon>Orchesella</taxon>
    </lineage>
</organism>